<proteinExistence type="predicted"/>
<name>A0ABU2ZP78_9ALTE</name>
<dbReference type="Gene3D" id="3.30.70.100">
    <property type="match status" value="1"/>
</dbReference>
<dbReference type="EMBL" id="JAVRHX010000001">
    <property type="protein sequence ID" value="MDT0593257.1"/>
    <property type="molecule type" value="Genomic_DNA"/>
</dbReference>
<dbReference type="RefSeq" id="WP_311366782.1">
    <property type="nucleotide sequence ID" value="NZ_JAVRHX010000001.1"/>
</dbReference>
<dbReference type="SUPFAM" id="SSF54975">
    <property type="entry name" value="Acylphosphatase/BLUF domain-like"/>
    <property type="match status" value="1"/>
</dbReference>
<dbReference type="InterPro" id="IPR036046">
    <property type="entry name" value="Acylphosphatase-like_dom_sf"/>
</dbReference>
<dbReference type="PROSITE" id="PS50925">
    <property type="entry name" value="BLUF"/>
    <property type="match status" value="1"/>
</dbReference>
<organism evidence="2 3">
    <name type="scientific">Glaciecola petra</name>
    <dbReference type="NCBI Taxonomy" id="3075602"/>
    <lineage>
        <taxon>Bacteria</taxon>
        <taxon>Pseudomonadati</taxon>
        <taxon>Pseudomonadota</taxon>
        <taxon>Gammaproteobacteria</taxon>
        <taxon>Alteromonadales</taxon>
        <taxon>Alteromonadaceae</taxon>
        <taxon>Glaciecola</taxon>
    </lineage>
</organism>
<reference evidence="2 3" key="1">
    <citation type="submission" date="2023-09" db="EMBL/GenBank/DDBJ databases">
        <authorList>
            <person name="Rey-Velasco X."/>
        </authorList>
    </citation>
    <scope>NUCLEOTIDE SEQUENCE [LARGE SCALE GENOMIC DNA]</scope>
    <source>
        <strain evidence="2 3">P117</strain>
    </source>
</reference>
<feature type="domain" description="BLUF" evidence="1">
    <location>
        <begin position="1"/>
        <end position="92"/>
    </location>
</feature>
<dbReference type="Proteomes" id="UP001253545">
    <property type="component" value="Unassembled WGS sequence"/>
</dbReference>
<dbReference type="SMART" id="SM01034">
    <property type="entry name" value="BLUF"/>
    <property type="match status" value="1"/>
</dbReference>
<sequence length="154" mass="18038">MKSLIYLSLSRNEFSESDLVELAKTSANKNAEVGITGFLCYQNGRFIQYIEGPEDKLELLMSKIRQDKRHKILTELISSQILEKRFPAWGMALLKEENLTEFNFEESIERNLMYIKNEFLHKDISKKIVWQHVSLIGQLHMSKLNLQEDKQSKS</sequence>
<gene>
    <name evidence="2" type="ORF">RM552_00190</name>
</gene>
<evidence type="ECO:0000313" key="2">
    <source>
        <dbReference type="EMBL" id="MDT0593257.1"/>
    </source>
</evidence>
<evidence type="ECO:0000259" key="1">
    <source>
        <dbReference type="PROSITE" id="PS50925"/>
    </source>
</evidence>
<dbReference type="Pfam" id="PF04940">
    <property type="entry name" value="BLUF"/>
    <property type="match status" value="1"/>
</dbReference>
<accession>A0ABU2ZP78</accession>
<evidence type="ECO:0000313" key="3">
    <source>
        <dbReference type="Proteomes" id="UP001253545"/>
    </source>
</evidence>
<dbReference type="InterPro" id="IPR007024">
    <property type="entry name" value="BLUF_domain"/>
</dbReference>
<keyword evidence="3" id="KW-1185">Reference proteome</keyword>
<protein>
    <submittedName>
        <fullName evidence="2">BLUF domain-containing protein</fullName>
    </submittedName>
</protein>
<comment type="caution">
    <text evidence="2">The sequence shown here is derived from an EMBL/GenBank/DDBJ whole genome shotgun (WGS) entry which is preliminary data.</text>
</comment>